<sequence length="141" mass="15581">MALQCSVVQLCSCTLSTSPRNQAIGSALGVQNVVTVPQNPDVCEEIPVTYQCSTKISKMEKCWYKGISVEAFGKHSVSKRKDDNTFDFQFGQGDSRGSQSSTKMTGMETVGLKAQLQSNLLENIQYQKLQPKSILFLFNVM</sequence>
<protein>
    <submittedName>
        <fullName evidence="1">Uncharacterized protein</fullName>
    </submittedName>
</protein>
<dbReference type="AlphaFoldDB" id="A0AAE0ZQ92"/>
<dbReference type="Proteomes" id="UP001283361">
    <property type="component" value="Unassembled WGS sequence"/>
</dbReference>
<organism evidence="1 2">
    <name type="scientific">Elysia crispata</name>
    <name type="common">lettuce slug</name>
    <dbReference type="NCBI Taxonomy" id="231223"/>
    <lineage>
        <taxon>Eukaryota</taxon>
        <taxon>Metazoa</taxon>
        <taxon>Spiralia</taxon>
        <taxon>Lophotrochozoa</taxon>
        <taxon>Mollusca</taxon>
        <taxon>Gastropoda</taxon>
        <taxon>Heterobranchia</taxon>
        <taxon>Euthyneura</taxon>
        <taxon>Panpulmonata</taxon>
        <taxon>Sacoglossa</taxon>
        <taxon>Placobranchoidea</taxon>
        <taxon>Plakobranchidae</taxon>
        <taxon>Elysia</taxon>
    </lineage>
</organism>
<keyword evidence="2" id="KW-1185">Reference proteome</keyword>
<reference evidence="1" key="1">
    <citation type="journal article" date="2023" name="G3 (Bethesda)">
        <title>A reference genome for the long-term kleptoplast-retaining sea slug Elysia crispata morphotype clarki.</title>
        <authorList>
            <person name="Eastman K.E."/>
            <person name="Pendleton A.L."/>
            <person name="Shaikh M.A."/>
            <person name="Suttiyut T."/>
            <person name="Ogas R."/>
            <person name="Tomko P."/>
            <person name="Gavelis G."/>
            <person name="Widhalm J.R."/>
            <person name="Wisecaver J.H."/>
        </authorList>
    </citation>
    <scope>NUCLEOTIDE SEQUENCE</scope>
    <source>
        <strain evidence="1">ECLA1</strain>
    </source>
</reference>
<evidence type="ECO:0000313" key="2">
    <source>
        <dbReference type="Proteomes" id="UP001283361"/>
    </source>
</evidence>
<proteinExistence type="predicted"/>
<gene>
    <name evidence="1" type="ORF">RRG08_009174</name>
</gene>
<evidence type="ECO:0000313" key="1">
    <source>
        <dbReference type="EMBL" id="KAK3773046.1"/>
    </source>
</evidence>
<accession>A0AAE0ZQ92</accession>
<name>A0AAE0ZQ92_9GAST</name>
<dbReference type="EMBL" id="JAWDGP010003562">
    <property type="protein sequence ID" value="KAK3773046.1"/>
    <property type="molecule type" value="Genomic_DNA"/>
</dbReference>
<comment type="caution">
    <text evidence="1">The sequence shown here is derived from an EMBL/GenBank/DDBJ whole genome shotgun (WGS) entry which is preliminary data.</text>
</comment>